<proteinExistence type="predicted"/>
<reference evidence="1" key="1">
    <citation type="journal article" date="2023" name="G3 (Bethesda)">
        <title>A reference genome for the long-term kleptoplast-retaining sea slug Elysia crispata morphotype clarki.</title>
        <authorList>
            <person name="Eastman K.E."/>
            <person name="Pendleton A.L."/>
            <person name="Shaikh M.A."/>
            <person name="Suttiyut T."/>
            <person name="Ogas R."/>
            <person name="Tomko P."/>
            <person name="Gavelis G."/>
            <person name="Widhalm J.R."/>
            <person name="Wisecaver J.H."/>
        </authorList>
    </citation>
    <scope>NUCLEOTIDE SEQUENCE</scope>
    <source>
        <strain evidence="1">ECLA1</strain>
    </source>
</reference>
<comment type="caution">
    <text evidence="1">The sequence shown here is derived from an EMBL/GenBank/DDBJ whole genome shotgun (WGS) entry which is preliminary data.</text>
</comment>
<organism evidence="1 2">
    <name type="scientific">Elysia crispata</name>
    <name type="common">lettuce slug</name>
    <dbReference type="NCBI Taxonomy" id="231223"/>
    <lineage>
        <taxon>Eukaryota</taxon>
        <taxon>Metazoa</taxon>
        <taxon>Spiralia</taxon>
        <taxon>Lophotrochozoa</taxon>
        <taxon>Mollusca</taxon>
        <taxon>Gastropoda</taxon>
        <taxon>Heterobranchia</taxon>
        <taxon>Euthyneura</taxon>
        <taxon>Panpulmonata</taxon>
        <taxon>Sacoglossa</taxon>
        <taxon>Placobranchoidea</taxon>
        <taxon>Plakobranchidae</taxon>
        <taxon>Elysia</taxon>
    </lineage>
</organism>
<evidence type="ECO:0000313" key="1">
    <source>
        <dbReference type="EMBL" id="KAK3750867.1"/>
    </source>
</evidence>
<sequence length="139" mass="15734">MLSQTRKPHVRRVAHLKFIAELLSLTVFDEGGKTRRQKRPWLQRVKISSSNRPNSYQQKYQSAETHSSIQRLVTLLTLMFLRSPRAKVSDEPSGGLSQGSRSGLNFRSLCLERVAQALVPAVWTEPFGPAVSTFTRQVL</sequence>
<protein>
    <submittedName>
        <fullName evidence="1">Uncharacterized protein</fullName>
    </submittedName>
</protein>
<accession>A0AAE1D1M1</accession>
<gene>
    <name evidence="1" type="ORF">RRG08_029788</name>
</gene>
<dbReference type="Proteomes" id="UP001283361">
    <property type="component" value="Unassembled WGS sequence"/>
</dbReference>
<evidence type="ECO:0000313" key="2">
    <source>
        <dbReference type="Proteomes" id="UP001283361"/>
    </source>
</evidence>
<dbReference type="AlphaFoldDB" id="A0AAE1D1M1"/>
<keyword evidence="2" id="KW-1185">Reference proteome</keyword>
<name>A0AAE1D1M1_9GAST</name>
<dbReference type="EMBL" id="JAWDGP010005843">
    <property type="protein sequence ID" value="KAK3750867.1"/>
    <property type="molecule type" value="Genomic_DNA"/>
</dbReference>